<keyword evidence="2" id="KW-1133">Transmembrane helix</keyword>
<dbReference type="EMBL" id="JAULSW010000005">
    <property type="protein sequence ID" value="KAK3380998.1"/>
    <property type="molecule type" value="Genomic_DNA"/>
</dbReference>
<comment type="caution">
    <text evidence="3">The sequence shown here is derived from an EMBL/GenBank/DDBJ whole genome shotgun (WGS) entry which is preliminary data.</text>
</comment>
<feature type="transmembrane region" description="Helical" evidence="2">
    <location>
        <begin position="630"/>
        <end position="652"/>
    </location>
</feature>
<feature type="transmembrane region" description="Helical" evidence="2">
    <location>
        <begin position="202"/>
        <end position="222"/>
    </location>
</feature>
<feature type="transmembrane region" description="Helical" evidence="2">
    <location>
        <begin position="93"/>
        <end position="115"/>
    </location>
</feature>
<reference evidence="3" key="1">
    <citation type="journal article" date="2023" name="Mol. Phylogenet. Evol.">
        <title>Genome-scale phylogeny and comparative genomics of the fungal order Sordariales.</title>
        <authorList>
            <person name="Hensen N."/>
            <person name="Bonometti L."/>
            <person name="Westerberg I."/>
            <person name="Brannstrom I.O."/>
            <person name="Guillou S."/>
            <person name="Cros-Aarteil S."/>
            <person name="Calhoun S."/>
            <person name="Haridas S."/>
            <person name="Kuo A."/>
            <person name="Mondo S."/>
            <person name="Pangilinan J."/>
            <person name="Riley R."/>
            <person name="LaButti K."/>
            <person name="Andreopoulos B."/>
            <person name="Lipzen A."/>
            <person name="Chen C."/>
            <person name="Yan M."/>
            <person name="Daum C."/>
            <person name="Ng V."/>
            <person name="Clum A."/>
            <person name="Steindorff A."/>
            <person name="Ohm R.A."/>
            <person name="Martin F."/>
            <person name="Silar P."/>
            <person name="Natvig D.O."/>
            <person name="Lalanne C."/>
            <person name="Gautier V."/>
            <person name="Ament-Velasquez S.L."/>
            <person name="Kruys A."/>
            <person name="Hutchinson M.I."/>
            <person name="Powell A.J."/>
            <person name="Barry K."/>
            <person name="Miller A.N."/>
            <person name="Grigoriev I.V."/>
            <person name="Debuchy R."/>
            <person name="Gladieux P."/>
            <person name="Hiltunen Thoren M."/>
            <person name="Johannesson H."/>
        </authorList>
    </citation>
    <scope>NUCLEOTIDE SEQUENCE</scope>
    <source>
        <strain evidence="3">CBS 232.78</strain>
    </source>
</reference>
<keyword evidence="2" id="KW-0472">Membrane</keyword>
<feature type="region of interest" description="Disordered" evidence="1">
    <location>
        <begin position="22"/>
        <end position="82"/>
    </location>
</feature>
<dbReference type="PANTHER" id="PTHR35394:SF5">
    <property type="entry name" value="DUF3176 DOMAIN-CONTAINING PROTEIN"/>
    <property type="match status" value="1"/>
</dbReference>
<feature type="transmembrane region" description="Helical" evidence="2">
    <location>
        <begin position="135"/>
        <end position="156"/>
    </location>
</feature>
<proteinExistence type="predicted"/>
<gene>
    <name evidence="3" type="ORF">B0H63DRAFT_474725</name>
</gene>
<sequence length="749" mass="81430">MADTNTPKSLRDFQDVVFREWTPTTPSWPHPQSDHHPDLSPETPSRPEPAVHLGHPESKENFDDSPPVYPNPNLQAPQQQWETGPPEHHVLRVWVWEFGGLFLSLGLMGAIVGLLVKYNGRQVSEWGLEMNLNTLVALLSAFLRALMAMVVGEVMGQIKWSWFSKQTHPLSHLQAFDSASRSSLGSLRLLGMLILRGHNGPGIMGMGAALVIAFSFAIGPFAQQAVKTGLCPQVITDVNSSIPVTNYVLGPYYRIAAGSWEVEVDMKGAMVQGLTNPRSGDSAIQPFCPTGNCTFPDYGTGVTHASLGVCSKCFDRTSTITGPDKESGNITLTIPHGLAGDETIVIRLESGAPFLNVAFSDLAGSRDPSDLAAYGLDPAVFPTALGAIYILSASNSPCTLTNGNLTCPHLDQPANASFLYGKVGDFVATTCTLYPCLKSYRAYVSGGHLHEEVVSTAPTTNNVSSLLGFNHTAVRSPCILDESGTWYTKANMSSAPRSASRTWSKPGDVAGTNDSLPNACLYKLEAIYARAMSQFMRSNLFEGTCSYDTRQGENLWCNDKWWLSPLYNKRNASFESLSAAVDDFATAVTNKLRTMGFGPDAERVGEDMRGTGFVAKGIVNQTSICTYFEWRWLLLPCALVAASAVLLVAIFARNARDDYEPVWKSNILPLLFFGLRVKHKITSPNGRDATNLSDIEAKSRDVKVKFVGDRQLDSPGLTSAPLGVIHGAGGYSMDSLMLNRRDERSSLRV</sequence>
<dbReference type="Pfam" id="PF11374">
    <property type="entry name" value="DUF3176"/>
    <property type="match status" value="1"/>
</dbReference>
<dbReference type="Proteomes" id="UP001285441">
    <property type="component" value="Unassembled WGS sequence"/>
</dbReference>
<dbReference type="InterPro" id="IPR021514">
    <property type="entry name" value="DUF3176"/>
</dbReference>
<reference evidence="3" key="2">
    <citation type="submission" date="2023-06" db="EMBL/GenBank/DDBJ databases">
        <authorList>
            <consortium name="Lawrence Berkeley National Laboratory"/>
            <person name="Haridas S."/>
            <person name="Hensen N."/>
            <person name="Bonometti L."/>
            <person name="Westerberg I."/>
            <person name="Brannstrom I.O."/>
            <person name="Guillou S."/>
            <person name="Cros-Aarteil S."/>
            <person name="Calhoun S."/>
            <person name="Kuo A."/>
            <person name="Mondo S."/>
            <person name="Pangilinan J."/>
            <person name="Riley R."/>
            <person name="LaButti K."/>
            <person name="Andreopoulos B."/>
            <person name="Lipzen A."/>
            <person name="Chen C."/>
            <person name="Yanf M."/>
            <person name="Daum C."/>
            <person name="Ng V."/>
            <person name="Clum A."/>
            <person name="Steindorff A."/>
            <person name="Ohm R."/>
            <person name="Martin F."/>
            <person name="Silar P."/>
            <person name="Natvig D."/>
            <person name="Lalanne C."/>
            <person name="Gautier V."/>
            <person name="Ament-velasquez S.L."/>
            <person name="Kruys A."/>
            <person name="Hutchinson M.I."/>
            <person name="Powell A.J."/>
            <person name="Barry K."/>
            <person name="Miller A.N."/>
            <person name="Grigoriev I.V."/>
            <person name="Debuchy R."/>
            <person name="Gladieux P."/>
            <person name="Thoren M.H."/>
            <person name="Johannesson H."/>
        </authorList>
    </citation>
    <scope>NUCLEOTIDE SEQUENCE</scope>
    <source>
        <strain evidence="3">CBS 232.78</strain>
    </source>
</reference>
<dbReference type="AlphaFoldDB" id="A0AAE0NGC3"/>
<keyword evidence="4" id="KW-1185">Reference proteome</keyword>
<protein>
    <submittedName>
        <fullName evidence="3">Uncharacterized protein</fullName>
    </submittedName>
</protein>
<organism evidence="3 4">
    <name type="scientific">Podospora didyma</name>
    <dbReference type="NCBI Taxonomy" id="330526"/>
    <lineage>
        <taxon>Eukaryota</taxon>
        <taxon>Fungi</taxon>
        <taxon>Dikarya</taxon>
        <taxon>Ascomycota</taxon>
        <taxon>Pezizomycotina</taxon>
        <taxon>Sordariomycetes</taxon>
        <taxon>Sordariomycetidae</taxon>
        <taxon>Sordariales</taxon>
        <taxon>Podosporaceae</taxon>
        <taxon>Podospora</taxon>
    </lineage>
</organism>
<dbReference type="PANTHER" id="PTHR35394">
    <property type="entry name" value="DUF3176 DOMAIN-CONTAINING PROTEIN"/>
    <property type="match status" value="1"/>
</dbReference>
<evidence type="ECO:0000313" key="3">
    <source>
        <dbReference type="EMBL" id="KAK3380998.1"/>
    </source>
</evidence>
<evidence type="ECO:0000256" key="1">
    <source>
        <dbReference type="SAM" id="MobiDB-lite"/>
    </source>
</evidence>
<keyword evidence="2" id="KW-0812">Transmembrane</keyword>
<name>A0AAE0NGC3_9PEZI</name>
<feature type="compositionally biased region" description="Polar residues" evidence="1">
    <location>
        <begin position="72"/>
        <end position="82"/>
    </location>
</feature>
<accession>A0AAE0NGC3</accession>
<evidence type="ECO:0000256" key="2">
    <source>
        <dbReference type="SAM" id="Phobius"/>
    </source>
</evidence>
<evidence type="ECO:0000313" key="4">
    <source>
        <dbReference type="Proteomes" id="UP001285441"/>
    </source>
</evidence>